<evidence type="ECO:0000313" key="4">
    <source>
        <dbReference type="Proteomes" id="UP001410795"/>
    </source>
</evidence>
<evidence type="ECO:0000256" key="1">
    <source>
        <dbReference type="SAM" id="MobiDB-lite"/>
    </source>
</evidence>
<keyword evidence="2" id="KW-0472">Membrane</keyword>
<evidence type="ECO:0000256" key="2">
    <source>
        <dbReference type="SAM" id="Phobius"/>
    </source>
</evidence>
<keyword evidence="2" id="KW-0812">Transmembrane</keyword>
<sequence length="80" mass="8300">MNKPNITRVGATAVFLALLVATWVLRMQGALSDVAAGVITLVLIAAAVTVGVLLSRKNRPEAGSTSGQPVTTREPDLTTK</sequence>
<keyword evidence="2" id="KW-1133">Transmembrane helix</keyword>
<accession>A0ABP7BM78</accession>
<dbReference type="EMBL" id="BAAAYV010000012">
    <property type="protein sequence ID" value="GAA3663390.1"/>
    <property type="molecule type" value="Genomic_DNA"/>
</dbReference>
<gene>
    <name evidence="3" type="ORF">GCM10022202_26450</name>
</gene>
<reference evidence="4" key="1">
    <citation type="journal article" date="2019" name="Int. J. Syst. Evol. Microbiol.">
        <title>The Global Catalogue of Microorganisms (GCM) 10K type strain sequencing project: providing services to taxonomists for standard genome sequencing and annotation.</title>
        <authorList>
            <consortium name="The Broad Institute Genomics Platform"/>
            <consortium name="The Broad Institute Genome Sequencing Center for Infectious Disease"/>
            <person name="Wu L."/>
            <person name="Ma J."/>
        </authorList>
    </citation>
    <scope>NUCLEOTIDE SEQUENCE [LARGE SCALE GENOMIC DNA]</scope>
    <source>
        <strain evidence="4">JCM 16546</strain>
    </source>
</reference>
<evidence type="ECO:0008006" key="5">
    <source>
        <dbReference type="Google" id="ProtNLM"/>
    </source>
</evidence>
<name>A0ABP7BM78_9MICO</name>
<organism evidence="3 4">
    <name type="scientific">Microbacterium marinilacus</name>
    <dbReference type="NCBI Taxonomy" id="415209"/>
    <lineage>
        <taxon>Bacteria</taxon>
        <taxon>Bacillati</taxon>
        <taxon>Actinomycetota</taxon>
        <taxon>Actinomycetes</taxon>
        <taxon>Micrococcales</taxon>
        <taxon>Microbacteriaceae</taxon>
        <taxon>Microbacterium</taxon>
    </lineage>
</organism>
<feature type="transmembrane region" description="Helical" evidence="2">
    <location>
        <begin position="36"/>
        <end position="54"/>
    </location>
</feature>
<dbReference type="RefSeq" id="WP_221857380.1">
    <property type="nucleotide sequence ID" value="NZ_BAAAYV010000012.1"/>
</dbReference>
<comment type="caution">
    <text evidence="3">The sequence shown here is derived from an EMBL/GenBank/DDBJ whole genome shotgun (WGS) entry which is preliminary data.</text>
</comment>
<keyword evidence="4" id="KW-1185">Reference proteome</keyword>
<proteinExistence type="predicted"/>
<evidence type="ECO:0000313" key="3">
    <source>
        <dbReference type="EMBL" id="GAA3663390.1"/>
    </source>
</evidence>
<dbReference type="Proteomes" id="UP001410795">
    <property type="component" value="Unassembled WGS sequence"/>
</dbReference>
<protein>
    <recommendedName>
        <fullName evidence="5">Secreted protein</fullName>
    </recommendedName>
</protein>
<feature type="region of interest" description="Disordered" evidence="1">
    <location>
        <begin position="58"/>
        <end position="80"/>
    </location>
</feature>